<accession>A0ABX1ZYW8</accession>
<organism evidence="1 2">
    <name type="scientific">Isoptericola halotolerans</name>
    <dbReference type="NCBI Taxonomy" id="300560"/>
    <lineage>
        <taxon>Bacteria</taxon>
        <taxon>Bacillati</taxon>
        <taxon>Actinomycetota</taxon>
        <taxon>Actinomycetes</taxon>
        <taxon>Micrococcales</taxon>
        <taxon>Promicromonosporaceae</taxon>
        <taxon>Isoptericola</taxon>
    </lineage>
</organism>
<protein>
    <submittedName>
        <fullName evidence="1">Uncharacterized protein</fullName>
    </submittedName>
</protein>
<reference evidence="1 2" key="1">
    <citation type="submission" date="2020-05" db="EMBL/GenBank/DDBJ databases">
        <title>Genomic Encyclopedia of Type Strains, Phase III (KMG-III): the genomes of soil and plant-associated and newly described type strains.</title>
        <authorList>
            <person name="Whitman W."/>
        </authorList>
    </citation>
    <scope>NUCLEOTIDE SEQUENCE [LARGE SCALE GENOMIC DNA]</scope>
    <source>
        <strain evidence="1 2">KCTC 19046</strain>
    </source>
</reference>
<evidence type="ECO:0000313" key="1">
    <source>
        <dbReference type="EMBL" id="NOV95802.1"/>
    </source>
</evidence>
<proteinExistence type="predicted"/>
<name>A0ABX1ZYW8_9MICO</name>
<evidence type="ECO:0000313" key="2">
    <source>
        <dbReference type="Proteomes" id="UP000757540"/>
    </source>
</evidence>
<dbReference type="RefSeq" id="WP_171782067.1">
    <property type="nucleotide sequence ID" value="NZ_BAAAML010000002.1"/>
</dbReference>
<gene>
    <name evidence="1" type="ORF">HDG69_000355</name>
</gene>
<dbReference type="Proteomes" id="UP000757540">
    <property type="component" value="Unassembled WGS sequence"/>
</dbReference>
<keyword evidence="2" id="KW-1185">Reference proteome</keyword>
<sequence>MAPRTIEVTRADLERRREEILTTLGTTLDDFRERVARGSLAGFEWDAVEELEEIAFLLGETTDDF</sequence>
<comment type="caution">
    <text evidence="1">The sequence shown here is derived from an EMBL/GenBank/DDBJ whole genome shotgun (WGS) entry which is preliminary data.</text>
</comment>
<dbReference type="EMBL" id="JABEZU010000001">
    <property type="protein sequence ID" value="NOV95802.1"/>
    <property type="molecule type" value="Genomic_DNA"/>
</dbReference>